<keyword evidence="1" id="KW-0732">Signal</keyword>
<dbReference type="InterPro" id="IPR029058">
    <property type="entry name" value="AB_hydrolase_fold"/>
</dbReference>
<evidence type="ECO:0000313" key="3">
    <source>
        <dbReference type="Proteomes" id="UP000783253"/>
    </source>
</evidence>
<comment type="caution">
    <text evidence="2">The sequence shown here is derived from an EMBL/GenBank/DDBJ whole genome shotgun (WGS) entry which is preliminary data.</text>
</comment>
<evidence type="ECO:0000256" key="1">
    <source>
        <dbReference type="SAM" id="SignalP"/>
    </source>
</evidence>
<accession>A0ABS7IWM5</accession>
<dbReference type="PROSITE" id="PS51257">
    <property type="entry name" value="PROKAR_LIPOPROTEIN"/>
    <property type="match status" value="1"/>
</dbReference>
<evidence type="ECO:0000313" key="2">
    <source>
        <dbReference type="EMBL" id="MBX7457939.1"/>
    </source>
</evidence>
<keyword evidence="3" id="KW-1185">Reference proteome</keyword>
<dbReference type="InterPro" id="IPR000801">
    <property type="entry name" value="Esterase-like"/>
</dbReference>
<dbReference type="Gene3D" id="3.40.50.1820">
    <property type="entry name" value="alpha/beta hydrolase"/>
    <property type="match status" value="1"/>
</dbReference>
<dbReference type="EMBL" id="JAIGNK010000002">
    <property type="protein sequence ID" value="MBX7457939.1"/>
    <property type="molecule type" value="Genomic_DNA"/>
</dbReference>
<dbReference type="SUPFAM" id="SSF53474">
    <property type="entry name" value="alpha/beta-Hydrolases"/>
    <property type="match status" value="1"/>
</dbReference>
<gene>
    <name evidence="2" type="ORF">K3152_06745</name>
</gene>
<feature type="chain" id="PRO_5046898697" evidence="1">
    <location>
        <begin position="24"/>
        <end position="305"/>
    </location>
</feature>
<proteinExistence type="predicted"/>
<reference evidence="2 3" key="1">
    <citation type="submission" date="2021-08" db="EMBL/GenBank/DDBJ databases">
        <title>Comparative Genomics Analysis of the Genus Qipengyuania Reveals Extensive Genetic Diversity and Metabolic Versatility, Including the Description of Fifteen Novel Species.</title>
        <authorList>
            <person name="Liu Y."/>
        </authorList>
    </citation>
    <scope>NUCLEOTIDE SEQUENCE [LARGE SCALE GENOMIC DNA]</scope>
    <source>
        <strain evidence="2 3">1NDH17</strain>
    </source>
</reference>
<name>A0ABS7IWM5_9SPHN</name>
<dbReference type="PANTHER" id="PTHR48098">
    <property type="entry name" value="ENTEROCHELIN ESTERASE-RELATED"/>
    <property type="match status" value="1"/>
</dbReference>
<organism evidence="2 3">
    <name type="scientific">Qipengyuania polymorpha</name>
    <dbReference type="NCBI Taxonomy" id="2867234"/>
    <lineage>
        <taxon>Bacteria</taxon>
        <taxon>Pseudomonadati</taxon>
        <taxon>Pseudomonadota</taxon>
        <taxon>Alphaproteobacteria</taxon>
        <taxon>Sphingomonadales</taxon>
        <taxon>Erythrobacteraceae</taxon>
        <taxon>Qipengyuania</taxon>
    </lineage>
</organism>
<dbReference type="Pfam" id="PF00756">
    <property type="entry name" value="Esterase"/>
    <property type="match status" value="1"/>
</dbReference>
<dbReference type="InterPro" id="IPR050583">
    <property type="entry name" value="Mycobacterial_A85_antigen"/>
</dbReference>
<feature type="signal peptide" evidence="1">
    <location>
        <begin position="1"/>
        <end position="23"/>
    </location>
</feature>
<protein>
    <submittedName>
        <fullName evidence="2">Esterase family protein</fullName>
    </submittedName>
</protein>
<dbReference type="RefSeq" id="WP_221573353.1">
    <property type="nucleotide sequence ID" value="NZ_JAIGNK010000002.1"/>
</dbReference>
<dbReference type="Proteomes" id="UP000783253">
    <property type="component" value="Unassembled WGS sequence"/>
</dbReference>
<dbReference type="PANTHER" id="PTHR48098:SF6">
    <property type="entry name" value="FERRI-BACILLIBACTIN ESTERASE BESA"/>
    <property type="match status" value="1"/>
</dbReference>
<sequence>MIRFIAPLALLTGLAACSLPSPAESGRMVEIASLEAEGLPQQRVTIWLPPEYDALPGRRYPVLYMWDGQNLFDPAQMHYGKAWMVQDVLKGMVARGEAEPHIVVGIWSPPGKDRYRVYVPQFAQDARGELAQDIAGMAGGPIASQLQLDWVADTLVPRIDSEYRTRADADGRTIAGASMGGVMSCYAIIERPDIFGRAGCVSAHLALASPGLAPAHADQVAALWDNYVDAKLGKPDGRRVWMDHGTEKLDSYYAPWQVMVAQDFAERGWQEGEDYTARVYEGAEHDEIFWNARMAEMLRWLWRED</sequence>